<dbReference type="EMBL" id="JABBWD010000083">
    <property type="protein sequence ID" value="KAG1767858.1"/>
    <property type="molecule type" value="Genomic_DNA"/>
</dbReference>
<dbReference type="AlphaFoldDB" id="A0A9P6ZJK3"/>
<reference evidence="1" key="1">
    <citation type="journal article" date="2020" name="New Phytol.">
        <title>Comparative genomics reveals dynamic genome evolution in host specialist ectomycorrhizal fungi.</title>
        <authorList>
            <person name="Lofgren L.A."/>
            <person name="Nguyen N.H."/>
            <person name="Vilgalys R."/>
            <person name="Ruytinx J."/>
            <person name="Liao H.L."/>
            <person name="Branco S."/>
            <person name="Kuo A."/>
            <person name="LaButti K."/>
            <person name="Lipzen A."/>
            <person name="Andreopoulos W."/>
            <person name="Pangilinan J."/>
            <person name="Riley R."/>
            <person name="Hundley H."/>
            <person name="Na H."/>
            <person name="Barry K."/>
            <person name="Grigoriev I.V."/>
            <person name="Stajich J.E."/>
            <person name="Kennedy P.G."/>
        </authorList>
    </citation>
    <scope>NUCLEOTIDE SEQUENCE</scope>
    <source>
        <strain evidence="1">DOB743</strain>
    </source>
</reference>
<keyword evidence="2" id="KW-1185">Reference proteome</keyword>
<evidence type="ECO:0000313" key="2">
    <source>
        <dbReference type="Proteomes" id="UP000714275"/>
    </source>
</evidence>
<sequence>MLTALSGYWIKKRYKSRSTYRNIDLPPHCQDQRWPKHFLPTLYLWAGSQDNLWQISDVSLIKALQCIMDELYDTDLQYNVTSQGSVFGIATQHLAEWRSNFGSTGLAIMIDFFARNKDTEPKVLGTVLISDFAFIFEDMDNIDLMQAYRSPFMLQLFATAHLHSIVGHVEVSALKTGVLAAIGMAGVLGICAASVSTVDIQEP</sequence>
<dbReference type="Proteomes" id="UP000714275">
    <property type="component" value="Unassembled WGS sequence"/>
</dbReference>
<evidence type="ECO:0000313" key="1">
    <source>
        <dbReference type="EMBL" id="KAG1767858.1"/>
    </source>
</evidence>
<accession>A0A9P6ZJK3</accession>
<comment type="caution">
    <text evidence="1">The sequence shown here is derived from an EMBL/GenBank/DDBJ whole genome shotgun (WGS) entry which is preliminary data.</text>
</comment>
<dbReference type="OrthoDB" id="2689303at2759"/>
<protein>
    <submittedName>
        <fullName evidence="1">Uncharacterized protein</fullName>
    </submittedName>
</protein>
<gene>
    <name evidence="1" type="ORF">EV702DRAFT_979828</name>
</gene>
<name>A0A9P6ZJK3_9AGAM</name>
<proteinExistence type="predicted"/>
<organism evidence="1 2">
    <name type="scientific">Suillus placidus</name>
    <dbReference type="NCBI Taxonomy" id="48579"/>
    <lineage>
        <taxon>Eukaryota</taxon>
        <taxon>Fungi</taxon>
        <taxon>Dikarya</taxon>
        <taxon>Basidiomycota</taxon>
        <taxon>Agaricomycotina</taxon>
        <taxon>Agaricomycetes</taxon>
        <taxon>Agaricomycetidae</taxon>
        <taxon>Boletales</taxon>
        <taxon>Suillineae</taxon>
        <taxon>Suillaceae</taxon>
        <taxon>Suillus</taxon>
    </lineage>
</organism>